<dbReference type="PANTHER" id="PTHR47359">
    <property type="entry name" value="PEPTIDOGLYCAN DL-ENDOPEPTIDASE CWLO"/>
    <property type="match status" value="1"/>
</dbReference>
<evidence type="ECO:0000256" key="5">
    <source>
        <dbReference type="SAM" id="Phobius"/>
    </source>
</evidence>
<evidence type="ECO:0000256" key="1">
    <source>
        <dbReference type="ARBA" id="ARBA00007074"/>
    </source>
</evidence>
<dbReference type="EMBL" id="JBITLV010000001">
    <property type="protein sequence ID" value="MFI7586208.1"/>
    <property type="molecule type" value="Genomic_DNA"/>
</dbReference>
<keyword evidence="5" id="KW-0812">Transmembrane</keyword>
<dbReference type="InterPro" id="IPR000064">
    <property type="entry name" value="NLP_P60_dom"/>
</dbReference>
<evidence type="ECO:0000259" key="6">
    <source>
        <dbReference type="PROSITE" id="PS51935"/>
    </source>
</evidence>
<gene>
    <name evidence="7" type="ORF">ACIB24_03945</name>
</gene>
<sequence length="336" mass="35384">MHFSTRAKLLVLAGFVVLVLGAGLVIVPLMMVIGATTTDYDTSGAQASTCLTVGNVAGQTIQLDDGQLANARTIISVGRELDVPARGQVVAVATALQESTLRNLDYGDRDSLGLFQQRAGWGSAASRTDPRSAAEMFYTGGMAGQPGLLDISGWTTMSITVAAQAVQRSAFPNAYARWESLAGGLVGSVERDTTSPGCSDVSLVGLPTGAVGTMLKNALAQQGDPYVWGAVGPDAFDCSGLVVWSWRQAGYRLNVRTAAQMWSVSSEVPYGDEQPGDLLFGQFAADGPHHVMIVVKKGLAVQAPETGRDVELTHYSSSWAPGWKLARFDARAMVAL</sequence>
<keyword evidence="8" id="KW-1185">Reference proteome</keyword>
<comment type="similarity">
    <text evidence="1">Belongs to the peptidase C40 family.</text>
</comment>
<comment type="caution">
    <text evidence="7">The sequence shown here is derived from an EMBL/GenBank/DDBJ whole genome shotgun (WGS) entry which is preliminary data.</text>
</comment>
<keyword evidence="4" id="KW-0788">Thiol protease</keyword>
<feature type="domain" description="NlpC/P60" evidence="6">
    <location>
        <begin position="208"/>
        <end position="334"/>
    </location>
</feature>
<keyword evidence="5" id="KW-1133">Transmembrane helix</keyword>
<dbReference type="Proteomes" id="UP001612915">
    <property type="component" value="Unassembled WGS sequence"/>
</dbReference>
<keyword evidence="5" id="KW-0472">Membrane</keyword>
<dbReference type="SUPFAM" id="SSF54001">
    <property type="entry name" value="Cysteine proteinases"/>
    <property type="match status" value="1"/>
</dbReference>
<dbReference type="PROSITE" id="PS51935">
    <property type="entry name" value="NLPC_P60"/>
    <property type="match status" value="1"/>
</dbReference>
<dbReference type="Gene3D" id="3.90.1720.10">
    <property type="entry name" value="endopeptidase domain like (from Nostoc punctiforme)"/>
    <property type="match status" value="1"/>
</dbReference>
<evidence type="ECO:0000313" key="8">
    <source>
        <dbReference type="Proteomes" id="UP001612915"/>
    </source>
</evidence>
<keyword evidence="2" id="KW-0645">Protease</keyword>
<dbReference type="InterPro" id="IPR038765">
    <property type="entry name" value="Papain-like_cys_pep_sf"/>
</dbReference>
<accession>A0ABW8AJR1</accession>
<dbReference type="PANTHER" id="PTHR47359:SF3">
    <property type="entry name" value="NLP_P60 DOMAIN-CONTAINING PROTEIN-RELATED"/>
    <property type="match status" value="1"/>
</dbReference>
<organism evidence="7 8">
    <name type="scientific">Spongisporangium articulatum</name>
    <dbReference type="NCBI Taxonomy" id="3362603"/>
    <lineage>
        <taxon>Bacteria</taxon>
        <taxon>Bacillati</taxon>
        <taxon>Actinomycetota</taxon>
        <taxon>Actinomycetes</taxon>
        <taxon>Kineosporiales</taxon>
        <taxon>Kineosporiaceae</taxon>
        <taxon>Spongisporangium</taxon>
    </lineage>
</organism>
<feature type="transmembrane region" description="Helical" evidence="5">
    <location>
        <begin position="9"/>
        <end position="33"/>
    </location>
</feature>
<keyword evidence="3" id="KW-0378">Hydrolase</keyword>
<evidence type="ECO:0000256" key="4">
    <source>
        <dbReference type="ARBA" id="ARBA00022807"/>
    </source>
</evidence>
<name>A0ABW8AJR1_9ACTN</name>
<evidence type="ECO:0000313" key="7">
    <source>
        <dbReference type="EMBL" id="MFI7586208.1"/>
    </source>
</evidence>
<proteinExistence type="inferred from homology"/>
<protein>
    <submittedName>
        <fullName evidence="7">C40 family peptidase</fullName>
    </submittedName>
</protein>
<evidence type="ECO:0000256" key="2">
    <source>
        <dbReference type="ARBA" id="ARBA00022670"/>
    </source>
</evidence>
<dbReference type="Pfam" id="PF00877">
    <property type="entry name" value="NLPC_P60"/>
    <property type="match status" value="1"/>
</dbReference>
<reference evidence="7 8" key="1">
    <citation type="submission" date="2024-10" db="EMBL/GenBank/DDBJ databases">
        <title>The Natural Products Discovery Center: Release of the First 8490 Sequenced Strains for Exploring Actinobacteria Biosynthetic Diversity.</title>
        <authorList>
            <person name="Kalkreuter E."/>
            <person name="Kautsar S.A."/>
            <person name="Yang D."/>
            <person name="Bader C.D."/>
            <person name="Teijaro C.N."/>
            <person name="Fluegel L."/>
            <person name="Davis C.M."/>
            <person name="Simpson J.R."/>
            <person name="Lauterbach L."/>
            <person name="Steele A.D."/>
            <person name="Gui C."/>
            <person name="Meng S."/>
            <person name="Li G."/>
            <person name="Viehrig K."/>
            <person name="Ye F."/>
            <person name="Su P."/>
            <person name="Kiefer A.F."/>
            <person name="Nichols A."/>
            <person name="Cepeda A.J."/>
            <person name="Yan W."/>
            <person name="Fan B."/>
            <person name="Jiang Y."/>
            <person name="Adhikari A."/>
            <person name="Zheng C.-J."/>
            <person name="Schuster L."/>
            <person name="Cowan T.M."/>
            <person name="Smanski M.J."/>
            <person name="Chevrette M.G."/>
            <person name="De Carvalho L.P.S."/>
            <person name="Shen B."/>
        </authorList>
    </citation>
    <scope>NUCLEOTIDE SEQUENCE [LARGE SCALE GENOMIC DNA]</scope>
    <source>
        <strain evidence="7 8">NPDC049639</strain>
    </source>
</reference>
<dbReference type="InterPro" id="IPR051794">
    <property type="entry name" value="PG_Endopeptidase_C40"/>
</dbReference>
<evidence type="ECO:0000256" key="3">
    <source>
        <dbReference type="ARBA" id="ARBA00022801"/>
    </source>
</evidence>
<dbReference type="RefSeq" id="WP_398275448.1">
    <property type="nucleotide sequence ID" value="NZ_JBITLV010000001.1"/>
</dbReference>